<feature type="region of interest" description="Disordered" evidence="1">
    <location>
        <begin position="1"/>
        <end position="22"/>
    </location>
</feature>
<dbReference type="PANTHER" id="PTHR37417:SF4">
    <property type="entry name" value="67 KDA MYOSIN-CROSS-REACTIVE ANTIGEN FAMILY PROTEIN (AFU_ORTHOLOGUE AFUA_3G03570)"/>
    <property type="match status" value="1"/>
</dbReference>
<organism evidence="2 3">
    <name type="scientific">Aspergillus arachidicola</name>
    <dbReference type="NCBI Taxonomy" id="656916"/>
    <lineage>
        <taxon>Eukaryota</taxon>
        <taxon>Fungi</taxon>
        <taxon>Dikarya</taxon>
        <taxon>Ascomycota</taxon>
        <taxon>Pezizomycotina</taxon>
        <taxon>Eurotiomycetes</taxon>
        <taxon>Eurotiomycetidae</taxon>
        <taxon>Eurotiales</taxon>
        <taxon>Aspergillaceae</taxon>
        <taxon>Aspergillus</taxon>
        <taxon>Aspergillus subgen. Circumdati</taxon>
    </lineage>
</organism>
<feature type="compositionally biased region" description="Polar residues" evidence="1">
    <location>
        <begin position="127"/>
        <end position="136"/>
    </location>
</feature>
<comment type="caution">
    <text evidence="2">The sequence shown here is derived from an EMBL/GenBank/DDBJ whole genome shotgun (WGS) entry which is preliminary data.</text>
</comment>
<feature type="compositionally biased region" description="Basic and acidic residues" evidence="1">
    <location>
        <begin position="116"/>
        <end position="125"/>
    </location>
</feature>
<dbReference type="PANTHER" id="PTHR37417">
    <property type="entry name" value="67 KDA MYOSIN-CROSS-REACTIVE ANTIGEN FAMILY PROTEIN (AFU_ORTHOLOGUE AFUA_5G09970)"/>
    <property type="match status" value="1"/>
</dbReference>
<dbReference type="GO" id="GO:0006631">
    <property type="term" value="P:fatty acid metabolic process"/>
    <property type="evidence" value="ECO:0007669"/>
    <property type="project" value="InterPro"/>
</dbReference>
<dbReference type="Pfam" id="PF06100">
    <property type="entry name" value="MCRA"/>
    <property type="match status" value="1"/>
</dbReference>
<feature type="region of interest" description="Disordered" evidence="1">
    <location>
        <begin position="104"/>
        <end position="136"/>
    </location>
</feature>
<name>A0A2G7FHS4_9EURO</name>
<keyword evidence="3" id="KW-1185">Reference proteome</keyword>
<dbReference type="GO" id="GO:0071949">
    <property type="term" value="F:FAD binding"/>
    <property type="evidence" value="ECO:0007669"/>
    <property type="project" value="InterPro"/>
</dbReference>
<dbReference type="STRING" id="656916.A0A2G7FHS4"/>
<dbReference type="InterPro" id="IPR010354">
    <property type="entry name" value="Oleate_hydratase"/>
</dbReference>
<dbReference type="Gene3D" id="3.50.50.60">
    <property type="entry name" value="FAD/NAD(P)-binding domain"/>
    <property type="match status" value="3"/>
</dbReference>
<dbReference type="SUPFAM" id="SSF51905">
    <property type="entry name" value="FAD/NAD(P)-binding domain"/>
    <property type="match status" value="1"/>
</dbReference>
<gene>
    <name evidence="2" type="ORF">AARAC_005562</name>
</gene>
<dbReference type="InterPro" id="IPR036188">
    <property type="entry name" value="FAD/NAD-bd_sf"/>
</dbReference>
<accession>A0A2G7FHS4</accession>
<dbReference type="Proteomes" id="UP000231358">
    <property type="component" value="Unassembled WGS sequence"/>
</dbReference>
<evidence type="ECO:0000313" key="2">
    <source>
        <dbReference type="EMBL" id="PIG80177.1"/>
    </source>
</evidence>
<evidence type="ECO:0000256" key="1">
    <source>
        <dbReference type="SAM" id="MobiDB-lite"/>
    </source>
</evidence>
<dbReference type="GO" id="GO:0050151">
    <property type="term" value="F:oleate hydratase activity"/>
    <property type="evidence" value="ECO:0007669"/>
    <property type="project" value="InterPro"/>
</dbReference>
<sequence length="551" mass="61278">MKTIVLGKNPLKMSHKESSARRDPGNVQAWLIGGGIASLAAAVHLIKDAKVPGQHIHLLDEHKHAGGGMQSSGDAENGYVLRTACLPYFHDICVEDLLSHVPSPGDPNQSIMDAVRASESREGEKPTASSRLVEQRSTGLEKVDDRQFHLGIKHRLDLIKLMVEGEKAVANKTIKDLFDESFFDSNFWTLWSTTFAMRPEHGAVEFQRHVRKYLEKIKDLNNVSALDRTQYTLHDSVILPIIAYLEKEGVDFRFNAKVTDLVMYPEGDPTTISEIKLVHDDNSPSLVIIDPMDIVIVTLGSVSSGSAVGSNNAPPKWEAWDALEDTIMEDWSLWNKVSGMATRKFGNPVPFRSHVKESKVETFTITLKDSTFLEDYQRVTHNEPGSAALVSFVKSNWNLSLSVPSQPLFTNQPANVHVVWGYGNDPEKPGNFVQKPMQDCSGKEILLEVLGHLGIDQERILPNANTIPYIFPLATASLLKRAHFDRPEVIPHNATNMAFVGQFVEIPHDTTFSMEYSVRSAQMAVYNLMGLSKRPPPVKTNVLLEVFGLLA</sequence>
<protein>
    <submittedName>
        <fullName evidence="2">Myosin-cross-reactive antigen family protein</fullName>
    </submittedName>
</protein>
<evidence type="ECO:0000313" key="3">
    <source>
        <dbReference type="Proteomes" id="UP000231358"/>
    </source>
</evidence>
<dbReference type="EMBL" id="NEXV01000631">
    <property type="protein sequence ID" value="PIG80177.1"/>
    <property type="molecule type" value="Genomic_DNA"/>
</dbReference>
<proteinExistence type="predicted"/>
<dbReference type="AlphaFoldDB" id="A0A2G7FHS4"/>
<reference evidence="2 3" key="1">
    <citation type="submission" date="2017-05" db="EMBL/GenBank/DDBJ databases">
        <title>Genome sequence for an aflatoxigenic pathogen of Argentinian peanut, Aspergillus arachidicola.</title>
        <authorList>
            <person name="Moore G."/>
            <person name="Beltz S.B."/>
            <person name="Mack B.M."/>
        </authorList>
    </citation>
    <scope>NUCLEOTIDE SEQUENCE [LARGE SCALE GENOMIC DNA]</scope>
    <source>
        <strain evidence="2 3">CBS 117610</strain>
    </source>
</reference>